<keyword evidence="4 8" id="KW-0812">Transmembrane</keyword>
<dbReference type="Proteomes" id="UP000189818">
    <property type="component" value="Unassembled WGS sequence"/>
</dbReference>
<dbReference type="InterPro" id="IPR000531">
    <property type="entry name" value="Beta-barrel_TonB"/>
</dbReference>
<reference evidence="13" key="1">
    <citation type="submission" date="2017-02" db="EMBL/GenBank/DDBJ databases">
        <authorList>
            <person name="Varghese N."/>
            <person name="Submissions S."/>
        </authorList>
    </citation>
    <scope>NUCLEOTIDE SEQUENCE [LARGE SCALE GENOMIC DNA]</scope>
    <source>
        <strain evidence="13">UM2</strain>
    </source>
</reference>
<gene>
    <name evidence="12" type="ORF">SAMN06295920_10287</name>
</gene>
<accession>A0A1T5AMY8</accession>
<keyword evidence="3 8" id="KW-1134">Transmembrane beta strand</keyword>
<evidence type="ECO:0000313" key="12">
    <source>
        <dbReference type="EMBL" id="SKB36200.1"/>
    </source>
</evidence>
<evidence type="ECO:0000256" key="7">
    <source>
        <dbReference type="ARBA" id="ARBA00023237"/>
    </source>
</evidence>
<organism evidence="12 13">
    <name type="scientific">Rhizorhabdus histidinilytica</name>
    <dbReference type="NCBI Taxonomy" id="439228"/>
    <lineage>
        <taxon>Bacteria</taxon>
        <taxon>Pseudomonadati</taxon>
        <taxon>Pseudomonadota</taxon>
        <taxon>Alphaproteobacteria</taxon>
        <taxon>Sphingomonadales</taxon>
        <taxon>Sphingomonadaceae</taxon>
        <taxon>Rhizorhabdus</taxon>
    </lineage>
</organism>
<feature type="domain" description="TonB-dependent receptor-like beta-barrel" evidence="10">
    <location>
        <begin position="329"/>
        <end position="811"/>
    </location>
</feature>
<evidence type="ECO:0000259" key="10">
    <source>
        <dbReference type="Pfam" id="PF00593"/>
    </source>
</evidence>
<keyword evidence="2 8" id="KW-0813">Transport</keyword>
<evidence type="ECO:0000256" key="4">
    <source>
        <dbReference type="ARBA" id="ARBA00022692"/>
    </source>
</evidence>
<protein>
    <submittedName>
        <fullName evidence="12">Iron complex outermembrane recepter protein</fullName>
    </submittedName>
</protein>
<evidence type="ECO:0000256" key="9">
    <source>
        <dbReference type="RuleBase" id="RU003357"/>
    </source>
</evidence>
<dbReference type="Pfam" id="PF07715">
    <property type="entry name" value="Plug"/>
    <property type="match status" value="1"/>
</dbReference>
<dbReference type="PANTHER" id="PTHR47234:SF3">
    <property type="entry name" value="SECRETIN_TONB SHORT N-TERMINAL DOMAIN-CONTAINING PROTEIN"/>
    <property type="match status" value="1"/>
</dbReference>
<dbReference type="InterPro" id="IPR037066">
    <property type="entry name" value="Plug_dom_sf"/>
</dbReference>
<dbReference type="Pfam" id="PF00593">
    <property type="entry name" value="TonB_dep_Rec_b-barrel"/>
    <property type="match status" value="1"/>
</dbReference>
<name>A0A1T5AMY8_9SPHN</name>
<evidence type="ECO:0000256" key="6">
    <source>
        <dbReference type="ARBA" id="ARBA00023136"/>
    </source>
</evidence>
<evidence type="ECO:0000256" key="5">
    <source>
        <dbReference type="ARBA" id="ARBA00023077"/>
    </source>
</evidence>
<evidence type="ECO:0000256" key="8">
    <source>
        <dbReference type="PROSITE-ProRule" id="PRU01360"/>
    </source>
</evidence>
<dbReference type="Gene3D" id="2.170.130.10">
    <property type="entry name" value="TonB-dependent receptor, plug domain"/>
    <property type="match status" value="1"/>
</dbReference>
<evidence type="ECO:0000313" key="13">
    <source>
        <dbReference type="Proteomes" id="UP000189818"/>
    </source>
</evidence>
<dbReference type="PROSITE" id="PS52016">
    <property type="entry name" value="TONB_DEPENDENT_REC_3"/>
    <property type="match status" value="1"/>
</dbReference>
<dbReference type="CDD" id="cd01347">
    <property type="entry name" value="ligand_gated_channel"/>
    <property type="match status" value="1"/>
</dbReference>
<keyword evidence="5 9" id="KW-0798">TonB box</keyword>
<dbReference type="AlphaFoldDB" id="A0A1T5AMY8"/>
<dbReference type="InterPro" id="IPR036942">
    <property type="entry name" value="Beta-barrel_TonB_sf"/>
</dbReference>
<comment type="similarity">
    <text evidence="8 9">Belongs to the TonB-dependent receptor family.</text>
</comment>
<dbReference type="STRING" id="439228.SAMN06295920_10287"/>
<keyword evidence="13" id="KW-1185">Reference proteome</keyword>
<evidence type="ECO:0000256" key="3">
    <source>
        <dbReference type="ARBA" id="ARBA00022452"/>
    </source>
</evidence>
<comment type="subcellular location">
    <subcellularLocation>
        <location evidence="1 8">Cell outer membrane</location>
        <topology evidence="1 8">Multi-pass membrane protein</topology>
    </subcellularLocation>
</comment>
<evidence type="ECO:0000256" key="2">
    <source>
        <dbReference type="ARBA" id="ARBA00022448"/>
    </source>
</evidence>
<dbReference type="GO" id="GO:0009279">
    <property type="term" value="C:cell outer membrane"/>
    <property type="evidence" value="ECO:0007669"/>
    <property type="project" value="UniProtKB-SubCell"/>
</dbReference>
<keyword evidence="7 8" id="KW-0998">Cell outer membrane</keyword>
<dbReference type="InterPro" id="IPR039426">
    <property type="entry name" value="TonB-dep_rcpt-like"/>
</dbReference>
<dbReference type="InterPro" id="IPR012910">
    <property type="entry name" value="Plug_dom"/>
</dbReference>
<dbReference type="SUPFAM" id="SSF56935">
    <property type="entry name" value="Porins"/>
    <property type="match status" value="1"/>
</dbReference>
<sequence>MAATCAPAHRPLPVARAMNLQERSAVNIQGYLPASSRHDPRIAASRRRALNKARLYLGLASIGLLGWQNPAQAEDQPDEQDSIVVVGSRSGTARALESSAPIQVVGGETLRDTGSRTLSEALQRTVPSFNFPTSVPSSNAASFVKGVSLRGLAADQTLVLINGKRRHATAQLNAGGGTTKGAQTVDLNSIPLSAVERVEVLLDGASAQYGSDAVAGVVNIVLKQGSEGGDIALLYGINDKGDGKTKSVEGSFGLKLPGDGFVRFAFDAWDIGRTRLSVPDTRQMYFAGDPREASYPNRDWFYGSGATKRQNIFVNGETTVGGVTFYAQGSYGWRKDEGFGNLRQPNSDQTVRALFPDGFQPFLHIRSRDAAAAVGARWGSAAAGDFDLSANYGRNRVKSVVSNTNNASLGTASPTAFNTGDLLNEQTNLNLDWKRPFAVAFLPTPLNVAAGLTYRHEAYEVFEGDYGSWANGGVPILDGPNAGKVATPASQGFGGFSPDDAGRLSRNVYGGYLELENSPTEKLRITLSGRFEHYSDFGSTTNVRLATRYELTPKLAWRFSAGTGYRAPSLGQSAYSRTIPNITNGVLATNRLARVDSVEARALGATALKPEKSVNLSTGWVWTPSPAFSATLDVYQISIDDRIVLSETLTGALVRQVLANAGFPTYSGLQYFTNAVDTRTRGVDVTARYRFNLASGAKLDLSAGFNWNETKITHVKETPAVLSGSGLVLIGREASSLIEEANPDSFLRLAADYSAGPFDAHLSGVRYGVYRTRHTSNPAFDQRYSPQVVVNIGAGYALFDRVKLSAGVNNLFGSHPDKVLTAIRNPVVSVYSGLSPEGGAGRTYFARLGYSF</sequence>
<dbReference type="PANTHER" id="PTHR47234">
    <property type="match status" value="1"/>
</dbReference>
<evidence type="ECO:0000259" key="11">
    <source>
        <dbReference type="Pfam" id="PF07715"/>
    </source>
</evidence>
<feature type="domain" description="TonB-dependent receptor plug" evidence="11">
    <location>
        <begin position="96"/>
        <end position="217"/>
    </location>
</feature>
<proteinExistence type="inferred from homology"/>
<dbReference type="EMBL" id="FUYM01000002">
    <property type="protein sequence ID" value="SKB36200.1"/>
    <property type="molecule type" value="Genomic_DNA"/>
</dbReference>
<dbReference type="Gene3D" id="2.40.170.20">
    <property type="entry name" value="TonB-dependent receptor, beta-barrel domain"/>
    <property type="match status" value="1"/>
</dbReference>
<keyword evidence="6 8" id="KW-0472">Membrane</keyword>
<evidence type="ECO:0000256" key="1">
    <source>
        <dbReference type="ARBA" id="ARBA00004571"/>
    </source>
</evidence>